<dbReference type="AlphaFoldDB" id="A0A3S4CMI0"/>
<dbReference type="Pfam" id="PF21983">
    <property type="entry name" value="NikA-like"/>
    <property type="match status" value="1"/>
</dbReference>
<organism evidence="1 2">
    <name type="scientific">Paracoccus haematequi</name>
    <dbReference type="NCBI Taxonomy" id="2491866"/>
    <lineage>
        <taxon>Bacteria</taxon>
        <taxon>Pseudomonadati</taxon>
        <taxon>Pseudomonadota</taxon>
        <taxon>Alphaproteobacteria</taxon>
        <taxon>Rhodobacterales</taxon>
        <taxon>Paracoccaceae</taxon>
        <taxon>Paracoccus</taxon>
    </lineage>
</organism>
<evidence type="ECO:0000313" key="1">
    <source>
        <dbReference type="EMBL" id="VDS10562.1"/>
    </source>
</evidence>
<sequence length="123" mass="13893">MARRKHPDPRRVFHIRLSNAEYADIERKAQDAGVTMADLMRTACREAIVVSQTDTKVNAGELRRQNYLLAAIGNNLNQLARHVNTHKQDADGLTLALHLRLIAHDIQKAFSLDGELIDERARS</sequence>
<proteinExistence type="predicted"/>
<keyword evidence="2" id="KW-1185">Reference proteome</keyword>
<evidence type="ECO:0000313" key="2">
    <source>
        <dbReference type="Proteomes" id="UP000270743"/>
    </source>
</evidence>
<accession>A0A3S4CMI0</accession>
<protein>
    <submittedName>
        <fullName evidence="1">Bacterial mobilization protein (MobC)</fullName>
    </submittedName>
</protein>
<gene>
    <name evidence="1" type="ORF">PARHAE_03778</name>
</gene>
<dbReference type="Proteomes" id="UP000270743">
    <property type="component" value="Unassembled WGS sequence"/>
</dbReference>
<reference evidence="1 2" key="1">
    <citation type="submission" date="2018-12" db="EMBL/GenBank/DDBJ databases">
        <authorList>
            <person name="Criscuolo A."/>
        </authorList>
    </citation>
    <scope>NUCLEOTIDE SEQUENCE [LARGE SCALE GENOMIC DNA]</scope>
    <source>
        <strain evidence="1">ACIP1116241</strain>
    </source>
</reference>
<dbReference type="InterPro" id="IPR053842">
    <property type="entry name" value="NikA-like"/>
</dbReference>
<dbReference type="RefSeq" id="WP_164555317.1">
    <property type="nucleotide sequence ID" value="NZ_UZWE01000067.1"/>
</dbReference>
<dbReference type="EMBL" id="UZWE01000067">
    <property type="protein sequence ID" value="VDS10562.1"/>
    <property type="molecule type" value="Genomic_DNA"/>
</dbReference>
<name>A0A3S4CMI0_9RHOB</name>